<dbReference type="Gene3D" id="3.30.450.40">
    <property type="match status" value="1"/>
</dbReference>
<dbReference type="GO" id="GO:0003677">
    <property type="term" value="F:DNA binding"/>
    <property type="evidence" value="ECO:0007669"/>
    <property type="project" value="UniProtKB-KW"/>
</dbReference>
<evidence type="ECO:0000256" key="3">
    <source>
        <dbReference type="ARBA" id="ARBA00023163"/>
    </source>
</evidence>
<evidence type="ECO:0000259" key="4">
    <source>
        <dbReference type="PROSITE" id="PS51077"/>
    </source>
</evidence>
<dbReference type="Gene3D" id="1.10.10.10">
    <property type="entry name" value="Winged helix-like DNA-binding domain superfamily/Winged helix DNA-binding domain"/>
    <property type="match status" value="1"/>
</dbReference>
<keyword evidence="3" id="KW-0804">Transcription</keyword>
<dbReference type="SMART" id="SM00346">
    <property type="entry name" value="HTH_ICLR"/>
    <property type="match status" value="1"/>
</dbReference>
<dbReference type="InterPro" id="IPR029016">
    <property type="entry name" value="GAF-like_dom_sf"/>
</dbReference>
<sequence>MDGKSGGVQSVTRALLLLRLLARSDEGHRVSDLARAAGLAVSTAHRLLTTLESEGFAQFDAEESLWHVGREAYAVGAAYAQRRNFVAPAMPFLRRLRDETRETANLGVLDIDHLVTLSQVESREIVRAISPPGGRVPAFCSGMGKAILATWPDDQIADFAARTGFHPLTSHSHRGLETAMEDIARIREQGFAVDDEEHAPGLRCIAAVVWSETGEAACAISISALSARLPAAKFAQAGGHVARAAADLTARLGGRRPLSAS</sequence>
<dbReference type="Pfam" id="PF01614">
    <property type="entry name" value="IclR_C"/>
    <property type="match status" value="1"/>
</dbReference>
<dbReference type="RefSeq" id="WP_193181880.1">
    <property type="nucleotide sequence ID" value="NZ_JACVXA010000021.1"/>
</dbReference>
<proteinExistence type="predicted"/>
<dbReference type="PANTHER" id="PTHR30136:SF24">
    <property type="entry name" value="HTH-TYPE TRANSCRIPTIONAL REPRESSOR ALLR"/>
    <property type="match status" value="1"/>
</dbReference>
<organism evidence="6 7">
    <name type="scientific">Mangrovicoccus algicola</name>
    <dbReference type="NCBI Taxonomy" id="2771008"/>
    <lineage>
        <taxon>Bacteria</taxon>
        <taxon>Pseudomonadati</taxon>
        <taxon>Pseudomonadota</taxon>
        <taxon>Alphaproteobacteria</taxon>
        <taxon>Rhodobacterales</taxon>
        <taxon>Paracoccaceae</taxon>
        <taxon>Mangrovicoccus</taxon>
    </lineage>
</organism>
<dbReference type="GO" id="GO:0045892">
    <property type="term" value="P:negative regulation of DNA-templated transcription"/>
    <property type="evidence" value="ECO:0007669"/>
    <property type="project" value="TreeGrafter"/>
</dbReference>
<dbReference type="InterPro" id="IPR036388">
    <property type="entry name" value="WH-like_DNA-bd_sf"/>
</dbReference>
<feature type="domain" description="IclR-ED" evidence="5">
    <location>
        <begin position="71"/>
        <end position="254"/>
    </location>
</feature>
<dbReference type="EMBL" id="JACVXA010000021">
    <property type="protein sequence ID" value="MBE3638354.1"/>
    <property type="molecule type" value="Genomic_DNA"/>
</dbReference>
<dbReference type="InterPro" id="IPR036390">
    <property type="entry name" value="WH_DNA-bd_sf"/>
</dbReference>
<dbReference type="SUPFAM" id="SSF55781">
    <property type="entry name" value="GAF domain-like"/>
    <property type="match status" value="1"/>
</dbReference>
<keyword evidence="1" id="KW-0805">Transcription regulation</keyword>
<dbReference type="AlphaFoldDB" id="A0A8J7CV57"/>
<feature type="domain" description="HTH iclR-type" evidence="4">
    <location>
        <begin position="8"/>
        <end position="70"/>
    </location>
</feature>
<dbReference type="Pfam" id="PF09339">
    <property type="entry name" value="HTH_IclR"/>
    <property type="match status" value="1"/>
</dbReference>
<keyword evidence="7" id="KW-1185">Reference proteome</keyword>
<dbReference type="SUPFAM" id="SSF46785">
    <property type="entry name" value="Winged helix' DNA-binding domain"/>
    <property type="match status" value="1"/>
</dbReference>
<dbReference type="PROSITE" id="PS51078">
    <property type="entry name" value="ICLR_ED"/>
    <property type="match status" value="1"/>
</dbReference>
<evidence type="ECO:0000256" key="2">
    <source>
        <dbReference type="ARBA" id="ARBA00023125"/>
    </source>
</evidence>
<evidence type="ECO:0000256" key="1">
    <source>
        <dbReference type="ARBA" id="ARBA00023015"/>
    </source>
</evidence>
<dbReference type="InterPro" id="IPR014757">
    <property type="entry name" value="Tscrpt_reg_IclR_C"/>
</dbReference>
<dbReference type="InterPro" id="IPR050707">
    <property type="entry name" value="HTH_MetabolicPath_Reg"/>
</dbReference>
<name>A0A8J7CV57_9RHOB</name>
<evidence type="ECO:0000313" key="7">
    <source>
        <dbReference type="Proteomes" id="UP000609121"/>
    </source>
</evidence>
<dbReference type="InterPro" id="IPR005471">
    <property type="entry name" value="Tscrpt_reg_IclR_N"/>
</dbReference>
<dbReference type="PROSITE" id="PS51077">
    <property type="entry name" value="HTH_ICLR"/>
    <property type="match status" value="1"/>
</dbReference>
<gene>
    <name evidence="6" type="ORF">ICN82_09095</name>
</gene>
<evidence type="ECO:0000313" key="6">
    <source>
        <dbReference type="EMBL" id="MBE3638354.1"/>
    </source>
</evidence>
<evidence type="ECO:0000259" key="5">
    <source>
        <dbReference type="PROSITE" id="PS51078"/>
    </source>
</evidence>
<dbReference type="PANTHER" id="PTHR30136">
    <property type="entry name" value="HELIX-TURN-HELIX TRANSCRIPTIONAL REGULATOR, ICLR FAMILY"/>
    <property type="match status" value="1"/>
</dbReference>
<dbReference type="Proteomes" id="UP000609121">
    <property type="component" value="Unassembled WGS sequence"/>
</dbReference>
<comment type="caution">
    <text evidence="6">The sequence shown here is derived from an EMBL/GenBank/DDBJ whole genome shotgun (WGS) entry which is preliminary data.</text>
</comment>
<dbReference type="GO" id="GO:0003700">
    <property type="term" value="F:DNA-binding transcription factor activity"/>
    <property type="evidence" value="ECO:0007669"/>
    <property type="project" value="TreeGrafter"/>
</dbReference>
<accession>A0A8J7CV57</accession>
<protein>
    <submittedName>
        <fullName evidence="6">IclR family transcriptional regulator</fullName>
    </submittedName>
</protein>
<reference evidence="6" key="1">
    <citation type="submission" date="2020-09" db="EMBL/GenBank/DDBJ databases">
        <title>A novel bacterium of genus Mangrovicoccus, isolated from South China Sea.</title>
        <authorList>
            <person name="Huang H."/>
            <person name="Mo K."/>
            <person name="Hu Y."/>
        </authorList>
    </citation>
    <scope>NUCLEOTIDE SEQUENCE</scope>
    <source>
        <strain evidence="6">HB182678</strain>
    </source>
</reference>
<keyword evidence="2" id="KW-0238">DNA-binding</keyword>
<dbReference type="FunFam" id="1.10.10.10:FF:000056">
    <property type="entry name" value="IclR family transcriptional regulator"/>
    <property type="match status" value="1"/>
</dbReference>